<dbReference type="Gene3D" id="3.40.50.150">
    <property type="entry name" value="Vaccinia Virus protein VP39"/>
    <property type="match status" value="1"/>
</dbReference>
<dbReference type="GO" id="GO:0008168">
    <property type="term" value="F:methyltransferase activity"/>
    <property type="evidence" value="ECO:0007669"/>
    <property type="project" value="UniProtKB-KW"/>
</dbReference>
<keyword evidence="1" id="KW-0489">Methyltransferase</keyword>
<evidence type="ECO:0000313" key="3">
    <source>
        <dbReference type="EMBL" id="MDI1493165.1"/>
    </source>
</evidence>
<evidence type="ECO:0000256" key="1">
    <source>
        <dbReference type="ARBA" id="ARBA00022603"/>
    </source>
</evidence>
<gene>
    <name evidence="3" type="ORF">OHK93_004952</name>
</gene>
<comment type="caution">
    <text evidence="3">The sequence shown here is derived from an EMBL/GenBank/DDBJ whole genome shotgun (WGS) entry which is preliminary data.</text>
</comment>
<keyword evidence="4" id="KW-1185">Reference proteome</keyword>
<keyword evidence="2" id="KW-0808">Transferase</keyword>
<dbReference type="PANTHER" id="PTHR13393">
    <property type="entry name" value="SAM-DEPENDENT METHYLTRANSFERASE"/>
    <property type="match status" value="1"/>
</dbReference>
<dbReference type="InterPro" id="IPR010286">
    <property type="entry name" value="METTL16/RlmF"/>
</dbReference>
<proteinExistence type="predicted"/>
<reference evidence="3" key="1">
    <citation type="journal article" date="2023" name="Genome Biol. Evol.">
        <title>First Whole Genome Sequence and Flow Cytometry Genome Size Data for the Lichen-Forming Fungus Ramalina farinacea (Ascomycota).</title>
        <authorList>
            <person name="Llewellyn T."/>
            <person name="Mian S."/>
            <person name="Hill R."/>
            <person name="Leitch I.J."/>
            <person name="Gaya E."/>
        </authorList>
    </citation>
    <scope>NUCLEOTIDE SEQUENCE</scope>
    <source>
        <strain evidence="3">LIQ254RAFAR</strain>
    </source>
</reference>
<dbReference type="GO" id="GO:0070475">
    <property type="term" value="P:rRNA base methylation"/>
    <property type="evidence" value="ECO:0007669"/>
    <property type="project" value="TreeGrafter"/>
</dbReference>
<accession>A0AA43QV69</accession>
<dbReference type="AlphaFoldDB" id="A0AA43QV69"/>
<dbReference type="EMBL" id="JAPUFD010000023">
    <property type="protein sequence ID" value="MDI1493165.1"/>
    <property type="molecule type" value="Genomic_DNA"/>
</dbReference>
<protein>
    <submittedName>
        <fullName evidence="3">Uncharacterized protein</fullName>
    </submittedName>
</protein>
<dbReference type="Proteomes" id="UP001161017">
    <property type="component" value="Unassembled WGS sequence"/>
</dbReference>
<dbReference type="Pfam" id="PF05971">
    <property type="entry name" value="Methyltransf_10"/>
    <property type="match status" value="1"/>
</dbReference>
<dbReference type="InterPro" id="IPR029063">
    <property type="entry name" value="SAM-dependent_MTases_sf"/>
</dbReference>
<dbReference type="PANTHER" id="PTHR13393:SF0">
    <property type="entry name" value="RNA N6-ADENOSINE-METHYLTRANSFERASE METTL16"/>
    <property type="match status" value="1"/>
</dbReference>
<sequence length="234" mass="26118">MVTQGGEVAFVTRMIDQSRDLQERCQWFTSMLGKGSSVEQIIEKIKEAGVTNFAVTDLMPGHATKRWVVGWSWGSYRPSEAVARASSTLPKHLLPFPTEYKLAPWAATIDTCAHTLNHLMQELEMQWRYKTELSEGVGFAKANVWSRAARRKRGQASKTGADDFEEDEPEEPALAVKISIRLPRKGAITATVRWLQGRDSVLFESFCGMLKRRLSEGSTQVMASRVIIAAAGEL</sequence>
<evidence type="ECO:0000256" key="2">
    <source>
        <dbReference type="ARBA" id="ARBA00022679"/>
    </source>
</evidence>
<evidence type="ECO:0000313" key="4">
    <source>
        <dbReference type="Proteomes" id="UP001161017"/>
    </source>
</evidence>
<organism evidence="3 4">
    <name type="scientific">Ramalina farinacea</name>
    <dbReference type="NCBI Taxonomy" id="258253"/>
    <lineage>
        <taxon>Eukaryota</taxon>
        <taxon>Fungi</taxon>
        <taxon>Dikarya</taxon>
        <taxon>Ascomycota</taxon>
        <taxon>Pezizomycotina</taxon>
        <taxon>Lecanoromycetes</taxon>
        <taxon>OSLEUM clade</taxon>
        <taxon>Lecanoromycetidae</taxon>
        <taxon>Lecanorales</taxon>
        <taxon>Lecanorineae</taxon>
        <taxon>Ramalinaceae</taxon>
        <taxon>Ramalina</taxon>
    </lineage>
</organism>
<name>A0AA43QV69_9LECA</name>
<dbReference type="GO" id="GO:0005634">
    <property type="term" value="C:nucleus"/>
    <property type="evidence" value="ECO:0007669"/>
    <property type="project" value="TreeGrafter"/>
</dbReference>